<dbReference type="InterPro" id="IPR010432">
    <property type="entry name" value="RDD"/>
</dbReference>
<dbReference type="PANTHER" id="PTHR36115:SF4">
    <property type="entry name" value="MEMBRANE PROTEIN"/>
    <property type="match status" value="1"/>
</dbReference>
<evidence type="ECO:0000256" key="6">
    <source>
        <dbReference type="SAM" id="Phobius"/>
    </source>
</evidence>
<evidence type="ECO:0000313" key="8">
    <source>
        <dbReference type="EMBL" id="GHC73372.1"/>
    </source>
</evidence>
<feature type="domain" description="RDD" evidence="7">
    <location>
        <begin position="41"/>
        <end position="172"/>
    </location>
</feature>
<dbReference type="Pfam" id="PF06271">
    <property type="entry name" value="RDD"/>
    <property type="match status" value="1"/>
</dbReference>
<name>A0A918U296_STRCJ</name>
<keyword evidence="4 6" id="KW-1133">Transmembrane helix</keyword>
<proteinExistence type="predicted"/>
<organism evidence="8 9">
    <name type="scientific">Streptomyces cinnamoneus</name>
    <name type="common">Streptoverticillium cinnamoneum</name>
    <dbReference type="NCBI Taxonomy" id="53446"/>
    <lineage>
        <taxon>Bacteria</taxon>
        <taxon>Bacillati</taxon>
        <taxon>Actinomycetota</taxon>
        <taxon>Actinomycetes</taxon>
        <taxon>Kitasatosporales</taxon>
        <taxon>Streptomycetaceae</taxon>
        <taxon>Streptomyces</taxon>
        <taxon>Streptomyces cinnamoneus group</taxon>
    </lineage>
</organism>
<gene>
    <name evidence="8" type="ORF">GCM10010507_60780</name>
</gene>
<feature type="transmembrane region" description="Helical" evidence="6">
    <location>
        <begin position="54"/>
        <end position="74"/>
    </location>
</feature>
<feature type="transmembrane region" description="Helical" evidence="6">
    <location>
        <begin position="136"/>
        <end position="158"/>
    </location>
</feature>
<comment type="caution">
    <text evidence="8">The sequence shown here is derived from an EMBL/GenBank/DDBJ whole genome shotgun (WGS) entry which is preliminary data.</text>
</comment>
<dbReference type="InterPro" id="IPR051791">
    <property type="entry name" value="Pra-immunoreactive"/>
</dbReference>
<accession>A0A918U296</accession>
<reference evidence="8" key="2">
    <citation type="submission" date="2020-09" db="EMBL/GenBank/DDBJ databases">
        <authorList>
            <person name="Sun Q."/>
            <person name="Ohkuma M."/>
        </authorList>
    </citation>
    <scope>NUCLEOTIDE SEQUENCE</scope>
    <source>
        <strain evidence="8">JCM 4633</strain>
    </source>
</reference>
<evidence type="ECO:0000313" key="9">
    <source>
        <dbReference type="Proteomes" id="UP000646244"/>
    </source>
</evidence>
<keyword evidence="2" id="KW-1003">Cell membrane</keyword>
<evidence type="ECO:0000256" key="5">
    <source>
        <dbReference type="ARBA" id="ARBA00023136"/>
    </source>
</evidence>
<dbReference type="EMBL" id="BMVB01000039">
    <property type="protein sequence ID" value="GHC73372.1"/>
    <property type="molecule type" value="Genomic_DNA"/>
</dbReference>
<evidence type="ECO:0000259" key="7">
    <source>
        <dbReference type="Pfam" id="PF06271"/>
    </source>
</evidence>
<evidence type="ECO:0000256" key="1">
    <source>
        <dbReference type="ARBA" id="ARBA00004651"/>
    </source>
</evidence>
<keyword evidence="5 6" id="KW-0472">Membrane</keyword>
<evidence type="ECO:0000256" key="3">
    <source>
        <dbReference type="ARBA" id="ARBA00022692"/>
    </source>
</evidence>
<evidence type="ECO:0000256" key="2">
    <source>
        <dbReference type="ARBA" id="ARBA00022475"/>
    </source>
</evidence>
<dbReference type="RefSeq" id="WP_190113150.1">
    <property type="nucleotide sequence ID" value="NZ_BMVB01000039.1"/>
</dbReference>
<dbReference type="AlphaFoldDB" id="A0A918U296"/>
<sequence>MSDYQQHPSPNLYTYGAQQQFDPRQAGFVPLRLGPPEEVLANPGARLGARLLDIIFLVVVIMILGLIVGIPVVALSDSESAGDVAFATAAIGALVLYDPVMTYAYGATFGKRICGLRVARLADAEKLSLGAALGRWLVYLLIGLIPFGGLVNVLSCLWDKPYRQCFHDKAAGSVVVNHNA</sequence>
<evidence type="ECO:0000256" key="4">
    <source>
        <dbReference type="ARBA" id="ARBA00022989"/>
    </source>
</evidence>
<dbReference type="GO" id="GO:0005886">
    <property type="term" value="C:plasma membrane"/>
    <property type="evidence" value="ECO:0007669"/>
    <property type="project" value="UniProtKB-SubCell"/>
</dbReference>
<keyword evidence="3 6" id="KW-0812">Transmembrane</keyword>
<reference evidence="8" key="1">
    <citation type="journal article" date="2014" name="Int. J. Syst. Evol. Microbiol.">
        <title>Complete genome sequence of Corynebacterium casei LMG S-19264T (=DSM 44701T), isolated from a smear-ripened cheese.</title>
        <authorList>
            <consortium name="US DOE Joint Genome Institute (JGI-PGF)"/>
            <person name="Walter F."/>
            <person name="Albersmeier A."/>
            <person name="Kalinowski J."/>
            <person name="Ruckert C."/>
        </authorList>
    </citation>
    <scope>NUCLEOTIDE SEQUENCE</scope>
    <source>
        <strain evidence="8">JCM 4633</strain>
    </source>
</reference>
<dbReference type="PANTHER" id="PTHR36115">
    <property type="entry name" value="PROLINE-RICH ANTIGEN HOMOLOG-RELATED"/>
    <property type="match status" value="1"/>
</dbReference>
<comment type="subcellular location">
    <subcellularLocation>
        <location evidence="1">Cell membrane</location>
        <topology evidence="1">Multi-pass membrane protein</topology>
    </subcellularLocation>
</comment>
<dbReference type="Proteomes" id="UP000646244">
    <property type="component" value="Unassembled WGS sequence"/>
</dbReference>
<protein>
    <recommendedName>
        <fullName evidence="7">RDD domain-containing protein</fullName>
    </recommendedName>
</protein>